<dbReference type="Proteomes" id="UP000694380">
    <property type="component" value="Unplaced"/>
</dbReference>
<dbReference type="GO" id="GO:0008080">
    <property type="term" value="F:N-acetyltransferase activity"/>
    <property type="evidence" value="ECO:0007669"/>
    <property type="project" value="InterPro"/>
</dbReference>
<protein>
    <submittedName>
        <fullName evidence="2">Uncharacterized protein</fullName>
    </submittedName>
</protein>
<evidence type="ECO:0000256" key="1">
    <source>
        <dbReference type="ARBA" id="ARBA00022679"/>
    </source>
</evidence>
<dbReference type="Gene3D" id="3.40.630.30">
    <property type="match status" value="1"/>
</dbReference>
<dbReference type="SUPFAM" id="SSF55729">
    <property type="entry name" value="Acyl-CoA N-acyltransferases (Nat)"/>
    <property type="match status" value="1"/>
</dbReference>
<dbReference type="PANTHER" id="PTHR13947:SF58">
    <property type="entry name" value="8B (PUTATIVE,_PSEUDO-RELATED"/>
    <property type="match status" value="1"/>
</dbReference>
<dbReference type="Ensembl" id="ENSCPBT00000005652.1">
    <property type="protein sequence ID" value="ENSCPBP00000004640.1"/>
    <property type="gene ID" value="ENSCPBG00000003732.1"/>
</dbReference>
<dbReference type="CDD" id="cd04301">
    <property type="entry name" value="NAT_SF"/>
    <property type="match status" value="1"/>
</dbReference>
<dbReference type="PANTHER" id="PTHR13947">
    <property type="entry name" value="GNAT FAMILY N-ACETYLTRANSFERASE"/>
    <property type="match status" value="1"/>
</dbReference>
<dbReference type="KEGG" id="cpic:101953511"/>
<organism evidence="2 3">
    <name type="scientific">Chrysemys picta bellii</name>
    <name type="common">Western painted turtle</name>
    <name type="synonym">Emys bellii</name>
    <dbReference type="NCBI Taxonomy" id="8478"/>
    <lineage>
        <taxon>Eukaryota</taxon>
        <taxon>Metazoa</taxon>
        <taxon>Chordata</taxon>
        <taxon>Craniata</taxon>
        <taxon>Vertebrata</taxon>
        <taxon>Euteleostomi</taxon>
        <taxon>Archelosauria</taxon>
        <taxon>Testudinata</taxon>
        <taxon>Testudines</taxon>
        <taxon>Cryptodira</taxon>
        <taxon>Durocryptodira</taxon>
        <taxon>Testudinoidea</taxon>
        <taxon>Emydidae</taxon>
        <taxon>Chrysemys</taxon>
    </lineage>
</organism>
<reference evidence="2" key="2">
    <citation type="submission" date="2025-09" db="UniProtKB">
        <authorList>
            <consortium name="Ensembl"/>
        </authorList>
    </citation>
    <scope>IDENTIFICATION</scope>
</reference>
<dbReference type="OMA" id="DFWILFY"/>
<proteinExistence type="predicted"/>
<reference evidence="2" key="1">
    <citation type="submission" date="2025-08" db="UniProtKB">
        <authorList>
            <consortium name="Ensembl"/>
        </authorList>
    </citation>
    <scope>IDENTIFICATION</scope>
</reference>
<dbReference type="PROSITE" id="PS51186">
    <property type="entry name" value="GNAT"/>
    <property type="match status" value="1"/>
</dbReference>
<sequence>MGTTTSPTDHGEVSPASDLRDGAPMEPQQRVLPCAAPPWMRWIAASPGERRAPQLRVPGLRGTMALYRIRQYEDGDYEAVRTMFGRGIKEHAPAGYIHVLKHPQTQLLFLGLFLAVLAASGSLLVSLLALLLALTGGWFFIRSLWTDYVQQSLRNDLLDIRRTYLEAVDSCLWVAEAEGAVVGMVGAVLPKDSSERGHALELKRMSVGRKHRGRGIGRALCRTVIRFAQERGYSAVVLSTSMVQYSAQQLYESMGFRRVSQRSPSRLASFLQFSVFYYRYEIPGSR</sequence>
<accession>A0A8C3F815</accession>
<keyword evidence="3" id="KW-1185">Reference proteome</keyword>
<name>A0A8C3F815_CHRPI</name>
<keyword evidence="1" id="KW-0808">Transferase</keyword>
<dbReference type="GeneTree" id="ENSGT00950000182932"/>
<evidence type="ECO:0000313" key="2">
    <source>
        <dbReference type="Ensembl" id="ENSCPBP00000004640.1"/>
    </source>
</evidence>
<dbReference type="InterPro" id="IPR050769">
    <property type="entry name" value="NAT_camello-type"/>
</dbReference>
<dbReference type="InterPro" id="IPR000182">
    <property type="entry name" value="GNAT_dom"/>
</dbReference>
<dbReference type="OrthoDB" id="41532at2759"/>
<dbReference type="AlphaFoldDB" id="A0A8C3F815"/>
<dbReference type="InterPro" id="IPR016181">
    <property type="entry name" value="Acyl_CoA_acyltransferase"/>
</dbReference>
<evidence type="ECO:0000313" key="3">
    <source>
        <dbReference type="Proteomes" id="UP000694380"/>
    </source>
</evidence>
<dbReference type="Pfam" id="PF00583">
    <property type="entry name" value="Acetyltransf_1"/>
    <property type="match status" value="1"/>
</dbReference>